<dbReference type="Pfam" id="PF19305">
    <property type="entry name" value="MmgE_PrpD_C"/>
    <property type="match status" value="1"/>
</dbReference>
<accession>A0ABZ3CRK1</accession>
<evidence type="ECO:0000313" key="2">
    <source>
        <dbReference type="EMBL" id="XAD53731.1"/>
    </source>
</evidence>
<reference evidence="2 3" key="1">
    <citation type="submission" date="2024-04" db="EMBL/GenBank/DDBJ databases">
        <title>Salinicola lusitanus LLJ914,a marine bacterium isolated from the Okinawa Trough.</title>
        <authorList>
            <person name="Li J."/>
        </authorList>
    </citation>
    <scope>NUCLEOTIDE SEQUENCE [LARGE SCALE GENOMIC DNA]</scope>
    <source>
        <strain evidence="2 3">LLJ914</strain>
    </source>
</reference>
<feature type="domain" description="MmgE/PrpD C-terminal" evidence="1">
    <location>
        <begin position="4"/>
        <end position="77"/>
    </location>
</feature>
<dbReference type="InterPro" id="IPR045337">
    <property type="entry name" value="MmgE_PrpD_C"/>
</dbReference>
<dbReference type="InterPro" id="IPR036148">
    <property type="entry name" value="MmgE/PrpD_sf"/>
</dbReference>
<name>A0ABZ3CRK1_9GAMM</name>
<dbReference type="Proteomes" id="UP001453229">
    <property type="component" value="Chromosome"/>
</dbReference>
<keyword evidence="3" id="KW-1185">Reference proteome</keyword>
<evidence type="ECO:0000259" key="1">
    <source>
        <dbReference type="Pfam" id="PF19305"/>
    </source>
</evidence>
<dbReference type="SUPFAM" id="SSF103378">
    <property type="entry name" value="2-methylcitrate dehydratase PrpD"/>
    <property type="match status" value="1"/>
</dbReference>
<gene>
    <name evidence="2" type="ORF">AAGT95_18130</name>
</gene>
<protein>
    <recommendedName>
        <fullName evidence="1">MmgE/PrpD C-terminal domain-containing protein</fullName>
    </recommendedName>
</protein>
<organism evidence="2 3">
    <name type="scientific">Salinicola lusitanus</name>
    <dbReference type="NCBI Taxonomy" id="1949085"/>
    <lineage>
        <taxon>Bacteria</taxon>
        <taxon>Pseudomonadati</taxon>
        <taxon>Pseudomonadota</taxon>
        <taxon>Gammaproteobacteria</taxon>
        <taxon>Oceanospirillales</taxon>
        <taxon>Halomonadaceae</taxon>
        <taxon>Salinicola</taxon>
    </lineage>
</organism>
<dbReference type="EMBL" id="CP151919">
    <property type="protein sequence ID" value="XAD53731.1"/>
    <property type="molecule type" value="Genomic_DNA"/>
</dbReference>
<dbReference type="RefSeq" id="WP_342594707.1">
    <property type="nucleotide sequence ID" value="NZ_CP151919.1"/>
</dbReference>
<sequence length="85" mass="9728">MRHRRHLALARRVHVHRHDDYDAKFSAECWAHGTVTLDDGRVLANEPGGARGNPTNPLSDTEIGTRYRQLIEPVLGKQWIRFSIS</sequence>
<proteinExistence type="predicted"/>
<evidence type="ECO:0000313" key="3">
    <source>
        <dbReference type="Proteomes" id="UP001453229"/>
    </source>
</evidence>